<reference evidence="1" key="1">
    <citation type="submission" date="2022-06" db="EMBL/GenBank/DDBJ databases">
        <title>Genome public.</title>
        <authorList>
            <person name="Sun Q."/>
        </authorList>
    </citation>
    <scope>NUCLEOTIDE SEQUENCE</scope>
    <source>
        <strain evidence="1">CWNU-1</strain>
    </source>
</reference>
<keyword evidence="2" id="KW-1185">Reference proteome</keyword>
<sequence length="86" mass="9475">MTPSPLIPVPIPDRVAALIGSCMPTHVLEAEIEADSAVREVHRFRGPLCHEDRADREHALSVLARANKVLAAHHPLLMIRPNRAYG</sequence>
<evidence type="ECO:0000313" key="1">
    <source>
        <dbReference type="EMBL" id="MCM2386846.1"/>
    </source>
</evidence>
<evidence type="ECO:0000313" key="2">
    <source>
        <dbReference type="Proteomes" id="UP001431429"/>
    </source>
</evidence>
<protein>
    <recommendedName>
        <fullName evidence="3">Transposase</fullName>
    </recommendedName>
</protein>
<comment type="caution">
    <text evidence="1">The sequence shown here is derived from an EMBL/GenBank/DDBJ whole genome shotgun (WGS) entry which is preliminary data.</text>
</comment>
<evidence type="ECO:0008006" key="3">
    <source>
        <dbReference type="Google" id="ProtNLM"/>
    </source>
</evidence>
<dbReference type="RefSeq" id="WP_250917210.1">
    <property type="nucleotide sequence ID" value="NZ_JAMQAW010000001.1"/>
</dbReference>
<dbReference type="Proteomes" id="UP001431429">
    <property type="component" value="Unassembled WGS sequence"/>
</dbReference>
<name>A0ABT0UHQ7_9ACTN</name>
<dbReference type="EMBL" id="JAMQAW010000001">
    <property type="protein sequence ID" value="MCM2386846.1"/>
    <property type="molecule type" value="Genomic_DNA"/>
</dbReference>
<organism evidence="1 2">
    <name type="scientific">Streptomyces albipurpureus</name>
    <dbReference type="NCBI Taxonomy" id="2897419"/>
    <lineage>
        <taxon>Bacteria</taxon>
        <taxon>Bacillati</taxon>
        <taxon>Actinomycetota</taxon>
        <taxon>Actinomycetes</taxon>
        <taxon>Kitasatosporales</taxon>
        <taxon>Streptomycetaceae</taxon>
        <taxon>Streptomyces</taxon>
    </lineage>
</organism>
<gene>
    <name evidence="1" type="ORF">NBG84_00715</name>
</gene>
<accession>A0ABT0UHQ7</accession>
<proteinExistence type="predicted"/>